<gene>
    <name evidence="1" type="ORF">LDH80_01060</name>
</gene>
<dbReference type="Proteomes" id="UP001164506">
    <property type="component" value="Chromosome"/>
</dbReference>
<evidence type="ECO:0000313" key="1">
    <source>
        <dbReference type="EMBL" id="UZX19410.1"/>
    </source>
</evidence>
<protein>
    <submittedName>
        <fullName evidence="1">Uncharacterized protein</fullName>
    </submittedName>
</protein>
<reference evidence="1" key="1">
    <citation type="submission" date="2021-09" db="EMBL/GenBank/DDBJ databases">
        <title>Complete genome sequence and metabolic characterization of Streptomyces tanashiensis DSM 731 the producer of antibacterial Kalafungin and diverse secondary metabolites.</title>
        <authorList>
            <person name="Abbasi M.N."/>
            <person name="Anwar M.N."/>
            <person name="Alam K."/>
            <person name="Shoaib M."/>
            <person name="Lin Z."/>
            <person name="Hayat M."/>
            <person name="Ali M.I."/>
            <person name="Malik H.M.T."/>
            <person name="Ahmed I."/>
            <person name="Li A."/>
            <person name="Hailong Wang H."/>
            <person name="Zhang Y."/>
        </authorList>
    </citation>
    <scope>NUCLEOTIDE SEQUENCE</scope>
    <source>
        <strain evidence="1">Kala</strain>
    </source>
</reference>
<keyword evidence="2" id="KW-1185">Reference proteome</keyword>
<accession>A0ABY6QNN3</accession>
<sequence>MRDTAGPVVLCEGSSITGPVTLAAHETSFAQTVVLGDDPRRHRLVEDLRGLFTDGREAFRSRENITGGQLHAQVLAPKAAWELTTWHVGRLTGPAVGDSGDTTREEELIAPHNSKPLRRRDQAGFPAHWVMEIQLVDEHRGFGGTLKQLLDLV</sequence>
<proteinExistence type="predicted"/>
<evidence type="ECO:0000313" key="2">
    <source>
        <dbReference type="Proteomes" id="UP001164506"/>
    </source>
</evidence>
<name>A0ABY6QNN3_9ACTN</name>
<dbReference type="RefSeq" id="WP_190102967.1">
    <property type="nucleotide sequence ID" value="NZ_BMUH01000004.1"/>
</dbReference>
<organism evidence="1 2">
    <name type="scientific">Streptomyces tanashiensis</name>
    <dbReference type="NCBI Taxonomy" id="67367"/>
    <lineage>
        <taxon>Bacteria</taxon>
        <taxon>Bacillati</taxon>
        <taxon>Actinomycetota</taxon>
        <taxon>Actinomycetes</taxon>
        <taxon>Kitasatosporales</taxon>
        <taxon>Streptomycetaceae</taxon>
        <taxon>Streptomyces</taxon>
    </lineage>
</organism>
<dbReference type="GeneID" id="95597989"/>
<dbReference type="EMBL" id="CP084204">
    <property type="protein sequence ID" value="UZX19410.1"/>
    <property type="molecule type" value="Genomic_DNA"/>
</dbReference>